<protein>
    <submittedName>
        <fullName evidence="1">Uncharacterized protein</fullName>
    </submittedName>
</protein>
<dbReference type="AlphaFoldDB" id="A0AAV4RTC4"/>
<evidence type="ECO:0000313" key="1">
    <source>
        <dbReference type="EMBL" id="GIY23687.1"/>
    </source>
</evidence>
<sequence>MEVLRYVVLPFMNMHTGTLFHGCSTRVSAVRETPASSEYLFVIDEMPLCTKANDGFKREALKSISMKITATKGNNKLCPKWFHVLGSLFDGCNLSIYFLRERGLFDFSRLCVTHDKSYR</sequence>
<accession>A0AAV4RTC4</accession>
<reference evidence="1 2" key="1">
    <citation type="submission" date="2021-06" db="EMBL/GenBank/DDBJ databases">
        <title>Caerostris extrusa draft genome.</title>
        <authorList>
            <person name="Kono N."/>
            <person name="Arakawa K."/>
        </authorList>
    </citation>
    <scope>NUCLEOTIDE SEQUENCE [LARGE SCALE GENOMIC DNA]</scope>
</reference>
<keyword evidence="2" id="KW-1185">Reference proteome</keyword>
<comment type="caution">
    <text evidence="1">The sequence shown here is derived from an EMBL/GenBank/DDBJ whole genome shotgun (WGS) entry which is preliminary data.</text>
</comment>
<organism evidence="1 2">
    <name type="scientific">Caerostris extrusa</name>
    <name type="common">Bark spider</name>
    <name type="synonym">Caerostris bankana</name>
    <dbReference type="NCBI Taxonomy" id="172846"/>
    <lineage>
        <taxon>Eukaryota</taxon>
        <taxon>Metazoa</taxon>
        <taxon>Ecdysozoa</taxon>
        <taxon>Arthropoda</taxon>
        <taxon>Chelicerata</taxon>
        <taxon>Arachnida</taxon>
        <taxon>Araneae</taxon>
        <taxon>Araneomorphae</taxon>
        <taxon>Entelegynae</taxon>
        <taxon>Araneoidea</taxon>
        <taxon>Araneidae</taxon>
        <taxon>Caerostris</taxon>
    </lineage>
</organism>
<evidence type="ECO:0000313" key="2">
    <source>
        <dbReference type="Proteomes" id="UP001054945"/>
    </source>
</evidence>
<dbReference type="Proteomes" id="UP001054945">
    <property type="component" value="Unassembled WGS sequence"/>
</dbReference>
<gene>
    <name evidence="1" type="ORF">CEXT_597651</name>
</gene>
<proteinExistence type="predicted"/>
<dbReference type="EMBL" id="BPLR01008302">
    <property type="protein sequence ID" value="GIY23687.1"/>
    <property type="molecule type" value="Genomic_DNA"/>
</dbReference>
<name>A0AAV4RTC4_CAEEX</name>